<proteinExistence type="predicted"/>
<accession>A0A914EMB6</accession>
<dbReference type="WBParaSite" id="ACRNAN_scaffold9465.g8436.t1">
    <property type="protein sequence ID" value="ACRNAN_scaffold9465.g8436.t1"/>
    <property type="gene ID" value="ACRNAN_scaffold9465.g8436"/>
</dbReference>
<keyword evidence="1" id="KW-1185">Reference proteome</keyword>
<dbReference type="AlphaFoldDB" id="A0A914EMB6"/>
<sequence>MVYPEIFQELDARIKGVIEISQVVRDLFARNQNSLCSSTDSSPMVKLANRLMREMVDGKSNSIERGQFMENIRLVNFANTIAECSQKNKSFRK</sequence>
<protein>
    <submittedName>
        <fullName evidence="2">Uncharacterized protein</fullName>
    </submittedName>
</protein>
<organism evidence="1 2">
    <name type="scientific">Acrobeloides nanus</name>
    <dbReference type="NCBI Taxonomy" id="290746"/>
    <lineage>
        <taxon>Eukaryota</taxon>
        <taxon>Metazoa</taxon>
        <taxon>Ecdysozoa</taxon>
        <taxon>Nematoda</taxon>
        <taxon>Chromadorea</taxon>
        <taxon>Rhabditida</taxon>
        <taxon>Tylenchina</taxon>
        <taxon>Cephalobomorpha</taxon>
        <taxon>Cephaloboidea</taxon>
        <taxon>Cephalobidae</taxon>
        <taxon>Acrobeloides</taxon>
    </lineage>
</organism>
<name>A0A914EMB6_9BILA</name>
<evidence type="ECO:0000313" key="1">
    <source>
        <dbReference type="Proteomes" id="UP000887540"/>
    </source>
</evidence>
<reference evidence="2" key="1">
    <citation type="submission" date="2022-11" db="UniProtKB">
        <authorList>
            <consortium name="WormBaseParasite"/>
        </authorList>
    </citation>
    <scope>IDENTIFICATION</scope>
</reference>
<evidence type="ECO:0000313" key="2">
    <source>
        <dbReference type="WBParaSite" id="ACRNAN_scaffold9465.g8436.t1"/>
    </source>
</evidence>
<dbReference type="Proteomes" id="UP000887540">
    <property type="component" value="Unplaced"/>
</dbReference>